<comment type="caution">
    <text evidence="3">The sequence shown here is derived from an EMBL/GenBank/DDBJ whole genome shotgun (WGS) entry which is preliminary data.</text>
</comment>
<keyword evidence="3" id="KW-0808">Transferase</keyword>
<reference evidence="4" key="2">
    <citation type="submission" date="2019-01" db="EMBL/GenBank/DDBJ databases">
        <title>Genome sequence of Desulfonema ishimotonii strain Tokyo 01.</title>
        <authorList>
            <person name="Fukui M."/>
        </authorList>
    </citation>
    <scope>NUCLEOTIDE SEQUENCE [LARGE SCALE GENOMIC DNA]</scope>
    <source>
        <strain evidence="4">Tokyo 01</strain>
    </source>
</reference>
<keyword evidence="4" id="KW-1185">Reference proteome</keyword>
<dbReference type="PANTHER" id="PTHR45947:SF13">
    <property type="entry name" value="TRANSFERASE"/>
    <property type="match status" value="1"/>
</dbReference>
<dbReference type="SUPFAM" id="SSF53756">
    <property type="entry name" value="UDP-Glycosyltransferase/glycogen phosphorylase"/>
    <property type="match status" value="1"/>
</dbReference>
<dbReference type="CDD" id="cd03801">
    <property type="entry name" value="GT4_PimA-like"/>
    <property type="match status" value="1"/>
</dbReference>
<dbReference type="Proteomes" id="UP000288096">
    <property type="component" value="Unassembled WGS sequence"/>
</dbReference>
<dbReference type="OrthoDB" id="267270at2"/>
<evidence type="ECO:0000259" key="2">
    <source>
        <dbReference type="Pfam" id="PF13439"/>
    </source>
</evidence>
<dbReference type="InterPro" id="IPR028098">
    <property type="entry name" value="Glyco_trans_4-like_N"/>
</dbReference>
<feature type="domain" description="Glycosyltransferase subfamily 4-like N-terminal" evidence="2">
    <location>
        <begin position="14"/>
        <end position="202"/>
    </location>
</feature>
<dbReference type="Pfam" id="PF00534">
    <property type="entry name" value="Glycos_transf_1"/>
    <property type="match status" value="1"/>
</dbReference>
<dbReference type="InterPro" id="IPR050194">
    <property type="entry name" value="Glycosyltransferase_grp1"/>
</dbReference>
<evidence type="ECO:0000313" key="4">
    <source>
        <dbReference type="Proteomes" id="UP000288096"/>
    </source>
</evidence>
<dbReference type="InterPro" id="IPR001296">
    <property type="entry name" value="Glyco_trans_1"/>
</dbReference>
<dbReference type="Pfam" id="PF13439">
    <property type="entry name" value="Glyco_transf_4"/>
    <property type="match status" value="1"/>
</dbReference>
<protein>
    <submittedName>
        <fullName evidence="3">Glycosyltransferase family 1 protein</fullName>
    </submittedName>
</protein>
<dbReference type="Gene3D" id="3.40.50.2000">
    <property type="entry name" value="Glycogen Phosphorylase B"/>
    <property type="match status" value="2"/>
</dbReference>
<accession>A0A401FZ29</accession>
<dbReference type="RefSeq" id="WP_124329401.1">
    <property type="nucleotide sequence ID" value="NZ_BEXT01000001.1"/>
</dbReference>
<gene>
    <name evidence="3" type="ORF">DENIS_3176</name>
</gene>
<dbReference type="EMBL" id="BEXT01000001">
    <property type="protein sequence ID" value="GBC62207.1"/>
    <property type="molecule type" value="Genomic_DNA"/>
</dbReference>
<dbReference type="GO" id="GO:0016757">
    <property type="term" value="F:glycosyltransferase activity"/>
    <property type="evidence" value="ECO:0007669"/>
    <property type="project" value="InterPro"/>
</dbReference>
<organism evidence="3 4">
    <name type="scientific">Desulfonema ishimotonii</name>
    <dbReference type="NCBI Taxonomy" id="45657"/>
    <lineage>
        <taxon>Bacteria</taxon>
        <taxon>Pseudomonadati</taxon>
        <taxon>Thermodesulfobacteriota</taxon>
        <taxon>Desulfobacteria</taxon>
        <taxon>Desulfobacterales</taxon>
        <taxon>Desulfococcaceae</taxon>
        <taxon>Desulfonema</taxon>
    </lineage>
</organism>
<evidence type="ECO:0000259" key="1">
    <source>
        <dbReference type="Pfam" id="PF00534"/>
    </source>
</evidence>
<sequence>MKICLVHNEYGKPSGEETVVRAIRAPLEKNGHEVIPFFRSSAEIPAMRFGQVRAFFTGLWSPASARTMRRIIAEHRPDIVHIHNLFPLISPSVLTECRKAGVPVVMTVHNYRLICPNGLFMKHGQSCEKCSGGHEYWCVIKNCEENYFKSIGYSLRNAVARRFRFYLDNVTIYAALTEFQRKKLISEGFPDDRIIVLPNMVNFNTDNKQYIGDYIGYAGRISLEKGMPTLIDAARKSVNIKFKAAGNYDSMPFLPEQCPANFEFLGHIDSEKLNKFYNKSRVMVLPSICYEGFPMGIVEAMLHGKPVICSRIGGLPEIVEDGVTGLLFETGNSQELAEKIQYLWERPELCEKMGEAGREKVLREYTPRKYYERLMEVYQKAMDIKNDM</sequence>
<reference evidence="4" key="1">
    <citation type="submission" date="2017-11" db="EMBL/GenBank/DDBJ databases">
        <authorList>
            <person name="Watanabe M."/>
            <person name="Kojima H."/>
        </authorList>
    </citation>
    <scope>NUCLEOTIDE SEQUENCE [LARGE SCALE GENOMIC DNA]</scope>
    <source>
        <strain evidence="4">Tokyo 01</strain>
    </source>
</reference>
<proteinExistence type="predicted"/>
<name>A0A401FZ29_9BACT</name>
<evidence type="ECO:0000313" key="3">
    <source>
        <dbReference type="EMBL" id="GBC62207.1"/>
    </source>
</evidence>
<dbReference type="AlphaFoldDB" id="A0A401FZ29"/>
<dbReference type="PANTHER" id="PTHR45947">
    <property type="entry name" value="SULFOQUINOVOSYL TRANSFERASE SQD2"/>
    <property type="match status" value="1"/>
</dbReference>
<feature type="domain" description="Glycosyl transferase family 1" evidence="1">
    <location>
        <begin position="214"/>
        <end position="359"/>
    </location>
</feature>